<dbReference type="InterPro" id="IPR029068">
    <property type="entry name" value="Glyas_Bleomycin-R_OHBP_Dase"/>
</dbReference>
<evidence type="ECO:0000259" key="1">
    <source>
        <dbReference type="Pfam" id="PF13468"/>
    </source>
</evidence>
<proteinExistence type="predicted"/>
<protein>
    <submittedName>
        <fullName evidence="2">VOC family protein</fullName>
    </submittedName>
</protein>
<dbReference type="EMBL" id="JAPFQI010000003">
    <property type="protein sequence ID" value="MCW8085489.1"/>
    <property type="molecule type" value="Genomic_DNA"/>
</dbReference>
<name>A0ABT3NTL5_9PROT</name>
<gene>
    <name evidence="2" type="ORF">OF850_07615</name>
</gene>
<dbReference type="Proteomes" id="UP001526430">
    <property type="component" value="Unassembled WGS sequence"/>
</dbReference>
<dbReference type="SUPFAM" id="SSF54593">
    <property type="entry name" value="Glyoxalase/Bleomycin resistance protein/Dihydroxybiphenyl dioxygenase"/>
    <property type="match status" value="1"/>
</dbReference>
<evidence type="ECO:0000313" key="3">
    <source>
        <dbReference type="Proteomes" id="UP001526430"/>
    </source>
</evidence>
<dbReference type="Pfam" id="PF13468">
    <property type="entry name" value="Glyoxalase_3"/>
    <property type="match status" value="1"/>
</dbReference>
<dbReference type="InterPro" id="IPR025870">
    <property type="entry name" value="Glyoxalase-like_dom"/>
</dbReference>
<keyword evidence="3" id="KW-1185">Reference proteome</keyword>
<sequence>MSAISLDHVGVCARDPGPLHAAMERLGFTLTPVARQSGGNPPVPLATGNRCAFLREGYLEFLAIFEPGLPDNGLSRFLDRYEGMHILALGMEDTEGNLRRLRAAGLDIPGVAHLQRPCDDPEGRLAKFERLPFPDAPEGRVQLIRHLTPELLWQERWLDHPNKAVALDECFLVSAEPMESAARLSHLAGLPLEPRPGGGLLLRLRQGRVSILSPEEGAAALPGVVPPDLPFLAGFAVRTGDGNASVRRLLGGIGLREMPDGALLVPPEAAGGAALVFRP</sequence>
<reference evidence="2 3" key="1">
    <citation type="submission" date="2022-10" db="EMBL/GenBank/DDBJ databases">
        <title>Roseococcus glaciei nov., sp. nov., isolated from glacier.</title>
        <authorList>
            <person name="Liu Q."/>
            <person name="Xin Y.-H."/>
        </authorList>
    </citation>
    <scope>NUCLEOTIDE SEQUENCE [LARGE SCALE GENOMIC DNA]</scope>
    <source>
        <strain evidence="2 3">MDT2-1-1</strain>
    </source>
</reference>
<dbReference type="RefSeq" id="WP_301589388.1">
    <property type="nucleotide sequence ID" value="NZ_JAPFQI010000003.1"/>
</dbReference>
<comment type="caution">
    <text evidence="2">The sequence shown here is derived from an EMBL/GenBank/DDBJ whole genome shotgun (WGS) entry which is preliminary data.</text>
</comment>
<organism evidence="2 3">
    <name type="scientific">Sabulicella glaciei</name>
    <dbReference type="NCBI Taxonomy" id="2984948"/>
    <lineage>
        <taxon>Bacteria</taxon>
        <taxon>Pseudomonadati</taxon>
        <taxon>Pseudomonadota</taxon>
        <taxon>Alphaproteobacteria</taxon>
        <taxon>Acetobacterales</taxon>
        <taxon>Acetobacteraceae</taxon>
        <taxon>Sabulicella</taxon>
    </lineage>
</organism>
<accession>A0ABT3NTL5</accession>
<evidence type="ECO:0000313" key="2">
    <source>
        <dbReference type="EMBL" id="MCW8085489.1"/>
    </source>
</evidence>
<dbReference type="Gene3D" id="3.10.180.10">
    <property type="entry name" value="2,3-Dihydroxybiphenyl 1,2-Dioxygenase, domain 1"/>
    <property type="match status" value="1"/>
</dbReference>
<feature type="domain" description="Glyoxalase-like" evidence="1">
    <location>
        <begin position="6"/>
        <end position="187"/>
    </location>
</feature>